<dbReference type="InterPro" id="IPR035679">
    <property type="entry name" value="MDP-1_euk"/>
</dbReference>
<feature type="compositionally biased region" description="Polar residues" evidence="1">
    <location>
        <begin position="7"/>
        <end position="32"/>
    </location>
</feature>
<dbReference type="FunFam" id="3.40.50.1000:FF:000155">
    <property type="entry name" value="Putative magnesium dependent phosphatase"/>
    <property type="match status" value="1"/>
</dbReference>
<dbReference type="NCBIfam" id="TIGR01685">
    <property type="entry name" value="MDP-1"/>
    <property type="match status" value="1"/>
</dbReference>
<dbReference type="FunCoup" id="A0A1V8TIX6">
    <property type="interactions" value="323"/>
</dbReference>
<dbReference type="AlphaFoldDB" id="A0A1V8TIX6"/>
<sequence length="221" mass="24442">MTRRNARTSASLLAGDTTTTTSAPAQAITPPSTFTDGLPLPRKIVFDLDYTLWNCWCDTHVTPPIKRTADGLTITDRRGQSFGFYPDVAGVLSSIKSQGIILGAASRTHTPELAREMLSLLKVPGTEAKSALSMFDHLEIYPGSKVTHFEKLKKKSGVEHSEVLFFDDESRNRNVESLGVVMYLVRDGVGREEVDAGVRLWRERKGRTKREGGTEEKAESE</sequence>
<dbReference type="OrthoDB" id="2865258at2759"/>
<comment type="caution">
    <text evidence="2">The sequence shown here is derived from an EMBL/GenBank/DDBJ whole genome shotgun (WGS) entry which is preliminary data.</text>
</comment>
<dbReference type="EMBL" id="NAJO01000007">
    <property type="protein sequence ID" value="OQO11244.1"/>
    <property type="molecule type" value="Genomic_DNA"/>
</dbReference>
<evidence type="ECO:0000313" key="3">
    <source>
        <dbReference type="Proteomes" id="UP000192596"/>
    </source>
</evidence>
<keyword evidence="3" id="KW-1185">Reference proteome</keyword>
<dbReference type="Gene3D" id="3.40.50.1000">
    <property type="entry name" value="HAD superfamily/HAD-like"/>
    <property type="match status" value="1"/>
</dbReference>
<accession>A0A1V8TIX6</accession>
<dbReference type="InterPro" id="IPR036412">
    <property type="entry name" value="HAD-like_sf"/>
</dbReference>
<name>A0A1V8TIX6_9PEZI</name>
<proteinExistence type="predicted"/>
<protein>
    <recommendedName>
        <fullName evidence="4">Magnesium-dependent phosphatase-1</fullName>
    </recommendedName>
</protein>
<evidence type="ECO:0000313" key="2">
    <source>
        <dbReference type="EMBL" id="OQO11244.1"/>
    </source>
</evidence>
<dbReference type="Pfam" id="PF12689">
    <property type="entry name" value="Acid_PPase"/>
    <property type="match status" value="1"/>
</dbReference>
<dbReference type="InterPro" id="IPR010036">
    <property type="entry name" value="MDP_1_eu_arc"/>
</dbReference>
<dbReference type="InParanoid" id="A0A1V8TIX6"/>
<dbReference type="Proteomes" id="UP000192596">
    <property type="component" value="Unassembled WGS sequence"/>
</dbReference>
<dbReference type="SFLD" id="SFLDG01129">
    <property type="entry name" value="C1.5:_HAD__Beta-PGM__Phosphata"/>
    <property type="match status" value="1"/>
</dbReference>
<dbReference type="STRING" id="1507870.A0A1V8TIX6"/>
<evidence type="ECO:0008006" key="4">
    <source>
        <dbReference type="Google" id="ProtNLM"/>
    </source>
</evidence>
<dbReference type="NCBIfam" id="TIGR01681">
    <property type="entry name" value="HAD-SF-IIIC"/>
    <property type="match status" value="1"/>
</dbReference>
<dbReference type="SFLD" id="SFLDS00003">
    <property type="entry name" value="Haloacid_Dehalogenase"/>
    <property type="match status" value="1"/>
</dbReference>
<dbReference type="SFLD" id="SFLDG01131">
    <property type="entry name" value="C1.5.2:_MDP_Like"/>
    <property type="match status" value="1"/>
</dbReference>
<evidence type="ECO:0000256" key="1">
    <source>
        <dbReference type="SAM" id="MobiDB-lite"/>
    </source>
</evidence>
<dbReference type="SUPFAM" id="SSF56784">
    <property type="entry name" value="HAD-like"/>
    <property type="match status" value="1"/>
</dbReference>
<dbReference type="PANTHER" id="PTHR17901:SF14">
    <property type="entry name" value="MAGNESIUM-DEPENDENT PHOSPHATASE 1"/>
    <property type="match status" value="1"/>
</dbReference>
<dbReference type="PANTHER" id="PTHR17901">
    <property type="entry name" value="MAGNESIUM-DEPENDENT PHOSPHATASE 1 MDP1"/>
    <property type="match status" value="1"/>
</dbReference>
<organism evidence="2 3">
    <name type="scientific">Cryoendolithus antarcticus</name>
    <dbReference type="NCBI Taxonomy" id="1507870"/>
    <lineage>
        <taxon>Eukaryota</taxon>
        <taxon>Fungi</taxon>
        <taxon>Dikarya</taxon>
        <taxon>Ascomycota</taxon>
        <taxon>Pezizomycotina</taxon>
        <taxon>Dothideomycetes</taxon>
        <taxon>Dothideomycetidae</taxon>
        <taxon>Cladosporiales</taxon>
        <taxon>Cladosporiaceae</taxon>
        <taxon>Cryoendolithus</taxon>
    </lineage>
</organism>
<gene>
    <name evidence="2" type="ORF">B0A48_05500</name>
</gene>
<dbReference type="InterPro" id="IPR010033">
    <property type="entry name" value="HAD_SF_ppase_IIIC"/>
</dbReference>
<feature type="region of interest" description="Disordered" evidence="1">
    <location>
        <begin position="1"/>
        <end position="32"/>
    </location>
</feature>
<dbReference type="CDD" id="cd07501">
    <property type="entry name" value="HAD_MDP-1_like"/>
    <property type="match status" value="1"/>
</dbReference>
<reference evidence="3" key="1">
    <citation type="submission" date="2017-03" db="EMBL/GenBank/DDBJ databases">
        <title>Genomes of endolithic fungi from Antarctica.</title>
        <authorList>
            <person name="Coleine C."/>
            <person name="Masonjones S."/>
            <person name="Stajich J.E."/>
        </authorList>
    </citation>
    <scope>NUCLEOTIDE SEQUENCE [LARGE SCALE GENOMIC DNA]</scope>
    <source>
        <strain evidence="3">CCFEE 5527</strain>
    </source>
</reference>
<dbReference type="InterPro" id="IPR023214">
    <property type="entry name" value="HAD_sf"/>
</dbReference>
<dbReference type="GO" id="GO:0003993">
    <property type="term" value="F:acid phosphatase activity"/>
    <property type="evidence" value="ECO:0007669"/>
    <property type="project" value="TreeGrafter"/>
</dbReference>